<sequence length="183" mass="19459">MGIAIGLAEFKSIAKGMEMTDKMTKKSDIKIVENRIVCIGKFFVIISGDVADVQSAIDEVVSSNDNGLVAAKVIPSLMDGVAEKVNAKISRDSINALGIIESKDIASGFYCANYIKKFADVELLKISITFGMGGKALLIFTGDLSSVESGLDVAKERIGDPSKLVEAVVIASPSKEFMDNFLA</sequence>
<dbReference type="EMBL" id="MKIE01000014">
    <property type="protein sequence ID" value="OHW61359.1"/>
    <property type="molecule type" value="Genomic_DNA"/>
</dbReference>
<dbReference type="PANTHER" id="PTHR33941">
    <property type="entry name" value="PROPANEDIOL UTILIZATION PROTEIN PDUA"/>
    <property type="match status" value="1"/>
</dbReference>
<keyword evidence="6" id="KW-1185">Reference proteome</keyword>
<dbReference type="RefSeq" id="WP_071064441.1">
    <property type="nucleotide sequence ID" value="NZ_MKIE01000014.1"/>
</dbReference>
<evidence type="ECO:0000256" key="2">
    <source>
        <dbReference type="ARBA" id="ARBA00024446"/>
    </source>
</evidence>
<comment type="caution">
    <text evidence="5">The sequence shown here is derived from an EMBL/GenBank/DDBJ whole genome shotgun (WGS) entry which is preliminary data.</text>
</comment>
<dbReference type="GO" id="GO:0031469">
    <property type="term" value="C:bacterial microcompartment"/>
    <property type="evidence" value="ECO:0007669"/>
    <property type="project" value="UniProtKB-SubCell"/>
</dbReference>
<dbReference type="PANTHER" id="PTHR33941:SF11">
    <property type="entry name" value="BACTERIAL MICROCOMPARTMENT SHELL PROTEIN PDUJ"/>
    <property type="match status" value="1"/>
</dbReference>
<evidence type="ECO:0000313" key="6">
    <source>
        <dbReference type="Proteomes" id="UP000180254"/>
    </source>
</evidence>
<dbReference type="InterPro" id="IPR050575">
    <property type="entry name" value="BMC_shell"/>
</dbReference>
<evidence type="ECO:0000313" key="5">
    <source>
        <dbReference type="EMBL" id="OHW61359.1"/>
    </source>
</evidence>
<protein>
    <submittedName>
        <fullName evidence="5">BMC domain protein</fullName>
    </submittedName>
</protein>
<reference evidence="5 6" key="1">
    <citation type="submission" date="2016-09" db="EMBL/GenBank/DDBJ databases">
        <title>Genome sequence of Eubacterium angustum.</title>
        <authorList>
            <person name="Poehlein A."/>
            <person name="Daniel R."/>
        </authorList>
    </citation>
    <scope>NUCLEOTIDE SEQUENCE [LARGE SCALE GENOMIC DNA]</scope>
    <source>
        <strain evidence="5 6">DSM 1989</strain>
    </source>
</reference>
<comment type="similarity">
    <text evidence="3">Belongs to the bacterial microcompartments protein family.</text>
</comment>
<dbReference type="PROSITE" id="PS51930">
    <property type="entry name" value="BMC_2"/>
    <property type="match status" value="2"/>
</dbReference>
<keyword evidence="2" id="KW-1283">Bacterial microcompartment</keyword>
<organism evidence="5 6">
    <name type="scientific">Andreesenia angusta</name>
    <dbReference type="NCBI Taxonomy" id="39480"/>
    <lineage>
        <taxon>Bacteria</taxon>
        <taxon>Bacillati</taxon>
        <taxon>Bacillota</taxon>
        <taxon>Tissierellia</taxon>
        <taxon>Tissierellales</taxon>
        <taxon>Gottschalkiaceae</taxon>
        <taxon>Andreesenia</taxon>
    </lineage>
</organism>
<dbReference type="SMART" id="SM00877">
    <property type="entry name" value="BMC"/>
    <property type="match status" value="2"/>
</dbReference>
<evidence type="ECO:0000256" key="1">
    <source>
        <dbReference type="ARBA" id="ARBA00024322"/>
    </source>
</evidence>
<dbReference type="InterPro" id="IPR044872">
    <property type="entry name" value="CcmK/CsoS1_BMC"/>
</dbReference>
<dbReference type="Gene3D" id="3.30.70.1710">
    <property type="match status" value="2"/>
</dbReference>
<evidence type="ECO:0000259" key="4">
    <source>
        <dbReference type="PROSITE" id="PS51930"/>
    </source>
</evidence>
<name>A0A1S1V6P9_9FIRM</name>
<evidence type="ECO:0000256" key="3">
    <source>
        <dbReference type="PROSITE-ProRule" id="PRU01278"/>
    </source>
</evidence>
<dbReference type="InterPro" id="IPR011238">
    <property type="entry name" value="Micro_shell_prot_PduT"/>
</dbReference>
<accession>A0A1S1V6P9</accession>
<dbReference type="InterPro" id="IPR000249">
    <property type="entry name" value="BMC_dom"/>
</dbReference>
<feature type="domain" description="BMC" evidence="4">
    <location>
        <begin position="4"/>
        <end position="86"/>
    </location>
</feature>
<dbReference type="AlphaFoldDB" id="A0A1S1V6P9"/>
<dbReference type="Proteomes" id="UP000180254">
    <property type="component" value="Unassembled WGS sequence"/>
</dbReference>
<dbReference type="InterPro" id="IPR037233">
    <property type="entry name" value="CcmK-like_sf"/>
</dbReference>
<comment type="subcellular location">
    <subcellularLocation>
        <location evidence="1">Bacterial microcompartment</location>
    </subcellularLocation>
</comment>
<dbReference type="STRING" id="39480.EUAN_22090"/>
<gene>
    <name evidence="5" type="ORF">EUAN_22090</name>
</gene>
<proteinExistence type="inferred from homology"/>
<dbReference type="CDD" id="cd07054">
    <property type="entry name" value="BMC_PduT_repeat2"/>
    <property type="match status" value="1"/>
</dbReference>
<dbReference type="PIRSF" id="PIRSF034834">
    <property type="entry name" value="PduT"/>
    <property type="match status" value="1"/>
</dbReference>
<dbReference type="Pfam" id="PF00936">
    <property type="entry name" value="BMC"/>
    <property type="match status" value="2"/>
</dbReference>
<dbReference type="SUPFAM" id="SSF143414">
    <property type="entry name" value="CcmK-like"/>
    <property type="match status" value="2"/>
</dbReference>
<dbReference type="OrthoDB" id="9791973at2"/>
<feature type="domain" description="BMC" evidence="4">
    <location>
        <begin position="96"/>
        <end position="182"/>
    </location>
</feature>